<gene>
    <name evidence="8" type="primary">LOC109481062</name>
</gene>
<protein>
    <submittedName>
        <fullName evidence="8">Mannan endo-1,4-beta-mannosidase-like</fullName>
    </submittedName>
</protein>
<dbReference type="PANTHER" id="PTHR37398:SF3">
    <property type="entry name" value="GLYCOSIDE HYDROLASE FAMILY 5 DOMAIN-CONTAINING PROTEIN"/>
    <property type="match status" value="1"/>
</dbReference>
<dbReference type="GeneID" id="109481062"/>
<proteinExistence type="inferred from homology"/>
<evidence type="ECO:0000256" key="4">
    <source>
        <dbReference type="RuleBase" id="RU361153"/>
    </source>
</evidence>
<dbReference type="InterPro" id="IPR017853">
    <property type="entry name" value="GH"/>
</dbReference>
<feature type="domain" description="Glycoside hydrolase family 5" evidence="6">
    <location>
        <begin position="73"/>
        <end position="339"/>
    </location>
</feature>
<feature type="signal peptide" evidence="5">
    <location>
        <begin position="1"/>
        <end position="17"/>
    </location>
</feature>
<keyword evidence="2 4" id="KW-0378">Hydrolase</keyword>
<dbReference type="InterPro" id="IPR001547">
    <property type="entry name" value="Glyco_hydro_5"/>
</dbReference>
<dbReference type="AlphaFoldDB" id="A0A6P4ZQM8"/>
<dbReference type="RefSeq" id="XP_019639128.1">
    <property type="nucleotide sequence ID" value="XM_019783569.1"/>
</dbReference>
<sequence>MLRFAVLLSVLSSAALAQHYLSTDGQHFKLNGQRVFLSGLNMAWCRYGYDFGGGAYDYVSLGDFCPHPRAAYERAIRDIRINGGNSLRVWLHVDGRHTPVFSSWGSVTQTDSTNQLITDLKSLLAYAQARNVLVFLVLWNGAHHDDTWERLQNLIWDDLKLNTYVEHALKPLAEGLKNQRALGGWEIMNEPEGSLKIEPDTDPCYDTSFLQGTGAGWAHWDTSGPVPIPTWTDVPRQRVLRFINRQAAAIKEKDPNHLVTVGSWSEYGQGVRNLYSDQCLQQAGGFATGVLDFYQIHTYAHGETYDSQAPFVVSDASVYTALNDKPVVIGEFSQTKGGRMSITEQFERAYSRGYAGAWSWHYLADTTTGDDATDTTYTQLTGLRKLRNKNDQTGGGCVRINLNGSTNYCEKKGFCYVAVRETWPGN</sequence>
<evidence type="ECO:0000256" key="1">
    <source>
        <dbReference type="ARBA" id="ARBA00005641"/>
    </source>
</evidence>
<dbReference type="Gene3D" id="3.20.20.80">
    <property type="entry name" value="Glycosidases"/>
    <property type="match status" value="1"/>
</dbReference>
<evidence type="ECO:0000256" key="3">
    <source>
        <dbReference type="ARBA" id="ARBA00023295"/>
    </source>
</evidence>
<name>A0A6P4ZQM8_BRABE</name>
<evidence type="ECO:0000256" key="2">
    <source>
        <dbReference type="ARBA" id="ARBA00022801"/>
    </source>
</evidence>
<evidence type="ECO:0000259" key="6">
    <source>
        <dbReference type="Pfam" id="PF00150"/>
    </source>
</evidence>
<accession>A0A6P4ZQM8</accession>
<dbReference type="OrthoDB" id="406631at2759"/>
<evidence type="ECO:0000256" key="5">
    <source>
        <dbReference type="SAM" id="SignalP"/>
    </source>
</evidence>
<reference evidence="8" key="1">
    <citation type="submission" date="2025-08" db="UniProtKB">
        <authorList>
            <consortium name="RefSeq"/>
        </authorList>
    </citation>
    <scope>IDENTIFICATION</scope>
    <source>
        <tissue evidence="8">Gonad</tissue>
    </source>
</reference>
<evidence type="ECO:0000313" key="7">
    <source>
        <dbReference type="Proteomes" id="UP000515135"/>
    </source>
</evidence>
<keyword evidence="7" id="KW-1185">Reference proteome</keyword>
<dbReference type="GO" id="GO:0000272">
    <property type="term" value="P:polysaccharide catabolic process"/>
    <property type="evidence" value="ECO:0007669"/>
    <property type="project" value="InterPro"/>
</dbReference>
<keyword evidence="3 4" id="KW-0326">Glycosidase</keyword>
<comment type="similarity">
    <text evidence="1 4">Belongs to the glycosyl hydrolase 5 (cellulase A) family.</text>
</comment>
<feature type="chain" id="PRO_5027866131" evidence="5">
    <location>
        <begin position="18"/>
        <end position="426"/>
    </location>
</feature>
<dbReference type="SUPFAM" id="SSF51445">
    <property type="entry name" value="(Trans)glycosidases"/>
    <property type="match status" value="1"/>
</dbReference>
<dbReference type="Proteomes" id="UP000515135">
    <property type="component" value="Unplaced"/>
</dbReference>
<organism evidence="7 8">
    <name type="scientific">Branchiostoma belcheri</name>
    <name type="common">Amphioxus</name>
    <dbReference type="NCBI Taxonomy" id="7741"/>
    <lineage>
        <taxon>Eukaryota</taxon>
        <taxon>Metazoa</taxon>
        <taxon>Chordata</taxon>
        <taxon>Cephalochordata</taxon>
        <taxon>Leptocardii</taxon>
        <taxon>Amphioxiformes</taxon>
        <taxon>Branchiostomatidae</taxon>
        <taxon>Branchiostoma</taxon>
    </lineage>
</organism>
<dbReference type="KEGG" id="bbel:109481062"/>
<keyword evidence="5" id="KW-0732">Signal</keyword>
<dbReference type="GO" id="GO:0004553">
    <property type="term" value="F:hydrolase activity, hydrolyzing O-glycosyl compounds"/>
    <property type="evidence" value="ECO:0007669"/>
    <property type="project" value="InterPro"/>
</dbReference>
<dbReference type="PANTHER" id="PTHR37398">
    <property type="entry name" value="ENDO-BETA-1,4-MANNANASE"/>
    <property type="match status" value="1"/>
</dbReference>
<dbReference type="Pfam" id="PF00150">
    <property type="entry name" value="Cellulase"/>
    <property type="match status" value="1"/>
</dbReference>
<evidence type="ECO:0000313" key="8">
    <source>
        <dbReference type="RefSeq" id="XP_019639128.1"/>
    </source>
</evidence>